<dbReference type="AlphaFoldDB" id="A0A172QHF2"/>
<keyword evidence="15 17" id="KW-0472">Membrane</keyword>
<feature type="transmembrane region" description="Helical" evidence="17">
    <location>
        <begin position="265"/>
        <end position="284"/>
    </location>
</feature>
<keyword evidence="18" id="KW-0732">Signal</keyword>
<evidence type="ECO:0000256" key="3">
    <source>
        <dbReference type="ARBA" id="ARBA00009025"/>
    </source>
</evidence>
<dbReference type="PRINTS" id="PR01437">
    <property type="entry name" value="NUOXDRDTASE4"/>
</dbReference>
<evidence type="ECO:0000313" key="21">
    <source>
        <dbReference type="EMBL" id="AND97113.1"/>
    </source>
</evidence>
<comment type="function">
    <text evidence="17">Core subunit of the mitochondrial membrane respiratory chain NADH dehydrogenase (Complex I) which catalyzes electron transfer from NADH through the respiratory chain, using ubiquinone as an electron acceptor. Essential for the catalytic activity and assembly of complex I.</text>
</comment>
<dbReference type="GO" id="GO:0042773">
    <property type="term" value="P:ATP synthesis coupled electron transport"/>
    <property type="evidence" value="ECO:0007669"/>
    <property type="project" value="InterPro"/>
</dbReference>
<dbReference type="GO" id="GO:0015990">
    <property type="term" value="P:electron transport coupled proton transport"/>
    <property type="evidence" value="ECO:0007669"/>
    <property type="project" value="TreeGrafter"/>
</dbReference>
<evidence type="ECO:0000259" key="20">
    <source>
        <dbReference type="Pfam" id="PF01059"/>
    </source>
</evidence>
<evidence type="ECO:0000256" key="9">
    <source>
        <dbReference type="ARBA" id="ARBA00022967"/>
    </source>
</evidence>
<dbReference type="EC" id="7.1.1.2" evidence="4 17"/>
<feature type="domain" description="NADH:ubiquinone oxidoreductase chain 4 N-terminal" evidence="20">
    <location>
        <begin position="1"/>
        <end position="99"/>
    </location>
</feature>
<proteinExistence type="inferred from homology"/>
<feature type="transmembrane region" description="Helical" evidence="17">
    <location>
        <begin position="290"/>
        <end position="314"/>
    </location>
</feature>
<dbReference type="PANTHER" id="PTHR43507:SF20">
    <property type="entry name" value="NADH-UBIQUINONE OXIDOREDUCTASE CHAIN 4"/>
    <property type="match status" value="1"/>
</dbReference>
<keyword evidence="14 17" id="KW-0496">Mitochondrion</keyword>
<evidence type="ECO:0000256" key="15">
    <source>
        <dbReference type="ARBA" id="ARBA00023136"/>
    </source>
</evidence>
<evidence type="ECO:0000256" key="6">
    <source>
        <dbReference type="ARBA" id="ARBA00022448"/>
    </source>
</evidence>
<feature type="signal peptide" evidence="18">
    <location>
        <begin position="1"/>
        <end position="19"/>
    </location>
</feature>
<geneLocation type="mitochondrion" evidence="21"/>
<feature type="domain" description="NADH:quinone oxidoreductase/Mrp antiporter transmembrane" evidence="19">
    <location>
        <begin position="104"/>
        <end position="379"/>
    </location>
</feature>
<protein>
    <recommendedName>
        <fullName evidence="5 17">NADH-ubiquinone oxidoreductase chain 4</fullName>
        <ecNumber evidence="4 17">7.1.1.2</ecNumber>
    </recommendedName>
</protein>
<evidence type="ECO:0000259" key="19">
    <source>
        <dbReference type="Pfam" id="PF00361"/>
    </source>
</evidence>
<evidence type="ECO:0000256" key="2">
    <source>
        <dbReference type="ARBA" id="ARBA00004225"/>
    </source>
</evidence>
<feature type="transmembrane region" description="Helical" evidence="17">
    <location>
        <begin position="168"/>
        <end position="185"/>
    </location>
</feature>
<evidence type="ECO:0000256" key="1">
    <source>
        <dbReference type="ARBA" id="ARBA00003257"/>
    </source>
</evidence>
<feature type="transmembrane region" description="Helical" evidence="17">
    <location>
        <begin position="135"/>
        <end position="156"/>
    </location>
</feature>
<evidence type="ECO:0000256" key="16">
    <source>
        <dbReference type="ARBA" id="ARBA00049551"/>
    </source>
</evidence>
<comment type="function">
    <text evidence="1">Core subunit of the mitochondrial membrane respiratory chain NADH dehydrogenase (Complex I) that is believed to belong to the minimal assembly required for catalysis. Complex I functions in the transfer of electrons from NADH to the respiratory chain. The immediate electron acceptor for the enzyme is believed to be ubiquinone.</text>
</comment>
<keyword evidence="13 17" id="KW-0830">Ubiquinone</keyword>
<comment type="catalytic activity">
    <reaction evidence="16 17">
        <text>a ubiquinone + NADH + 5 H(+)(in) = a ubiquinol + NAD(+) + 4 H(+)(out)</text>
        <dbReference type="Rhea" id="RHEA:29091"/>
        <dbReference type="Rhea" id="RHEA-COMP:9565"/>
        <dbReference type="Rhea" id="RHEA-COMP:9566"/>
        <dbReference type="ChEBI" id="CHEBI:15378"/>
        <dbReference type="ChEBI" id="CHEBI:16389"/>
        <dbReference type="ChEBI" id="CHEBI:17976"/>
        <dbReference type="ChEBI" id="CHEBI:57540"/>
        <dbReference type="ChEBI" id="CHEBI:57945"/>
        <dbReference type="EC" id="7.1.1.2"/>
    </reaction>
</comment>
<feature type="chain" id="PRO_5007999727" description="NADH-ubiquinone oxidoreductase chain 4" evidence="18">
    <location>
        <begin position="20"/>
        <end position="436"/>
    </location>
</feature>
<feature type="transmembrane region" description="Helical" evidence="17">
    <location>
        <begin position="205"/>
        <end position="224"/>
    </location>
</feature>
<evidence type="ECO:0000256" key="7">
    <source>
        <dbReference type="ARBA" id="ARBA00022660"/>
    </source>
</evidence>
<evidence type="ECO:0000256" key="5">
    <source>
        <dbReference type="ARBA" id="ARBA00021006"/>
    </source>
</evidence>
<dbReference type="InterPro" id="IPR000260">
    <property type="entry name" value="NADH4_N"/>
</dbReference>
<dbReference type="InterPro" id="IPR003918">
    <property type="entry name" value="NADH_UbQ_OxRdtase"/>
</dbReference>
<organism evidence="21">
    <name type="scientific">Stygobromus foliatus</name>
    <dbReference type="NCBI Taxonomy" id="1678291"/>
    <lineage>
        <taxon>Eukaryota</taxon>
        <taxon>Metazoa</taxon>
        <taxon>Ecdysozoa</taxon>
        <taxon>Arthropoda</taxon>
        <taxon>Crustacea</taxon>
        <taxon>Multicrustacea</taxon>
        <taxon>Malacostraca</taxon>
        <taxon>Eumalacostraca</taxon>
        <taxon>Peracarida</taxon>
        <taxon>Amphipoda</taxon>
        <taxon>Senticaudata</taxon>
        <taxon>Gammarida</taxon>
        <taxon>Crangonyctidira</taxon>
        <taxon>Crangonyctoidea</taxon>
        <taxon>Crangonyctidae</taxon>
        <taxon>Stygobromus</taxon>
    </lineage>
</organism>
<dbReference type="Pfam" id="PF01059">
    <property type="entry name" value="Oxidored_q5_N"/>
    <property type="match status" value="1"/>
</dbReference>
<name>A0A172QHF2_9CRUS</name>
<comment type="similarity">
    <text evidence="3 17">Belongs to the complex I subunit 4 family.</text>
</comment>
<reference evidence="21" key="1">
    <citation type="submission" date="2016-03" db="EMBL/GenBank/DDBJ databases">
        <title>Comparative mitogenomic analyses of three North American stygobiont amphipods of the genus Stygobromus (Crustacea: Amphipoda).</title>
        <authorList>
            <person name="Aunins A.W."/>
            <person name="King T.L."/>
            <person name="Hobson C.S."/>
            <person name="Nelms D.L."/>
        </authorList>
    </citation>
    <scope>NUCLEOTIDE SEQUENCE</scope>
</reference>
<evidence type="ECO:0000256" key="12">
    <source>
        <dbReference type="ARBA" id="ARBA00023027"/>
    </source>
</evidence>
<feature type="transmembrane region" description="Helical" evidence="17">
    <location>
        <begin position="326"/>
        <end position="347"/>
    </location>
</feature>
<feature type="transmembrane region" description="Helical" evidence="17">
    <location>
        <begin position="108"/>
        <end position="128"/>
    </location>
</feature>
<evidence type="ECO:0000256" key="14">
    <source>
        <dbReference type="ARBA" id="ARBA00023128"/>
    </source>
</evidence>
<dbReference type="Pfam" id="PF00361">
    <property type="entry name" value="Proton_antipo_M"/>
    <property type="match status" value="1"/>
</dbReference>
<keyword evidence="10 17" id="KW-0249">Electron transport</keyword>
<dbReference type="GO" id="GO:0008137">
    <property type="term" value="F:NADH dehydrogenase (ubiquinone) activity"/>
    <property type="evidence" value="ECO:0007669"/>
    <property type="project" value="UniProtKB-UniRule"/>
</dbReference>
<keyword evidence="8 17" id="KW-0812">Transmembrane</keyword>
<feature type="transmembrane region" description="Helical" evidence="17">
    <location>
        <begin position="85"/>
        <end position="102"/>
    </location>
</feature>
<feature type="transmembrane region" description="Helical" evidence="17">
    <location>
        <begin position="52"/>
        <end position="73"/>
    </location>
</feature>
<keyword evidence="12 17" id="KW-0520">NAD</keyword>
<feature type="transmembrane region" description="Helical" evidence="17">
    <location>
        <begin position="359"/>
        <end position="388"/>
    </location>
</feature>
<evidence type="ECO:0000256" key="18">
    <source>
        <dbReference type="SAM" id="SignalP"/>
    </source>
</evidence>
<feature type="transmembrane region" description="Helical" evidence="17">
    <location>
        <begin position="236"/>
        <end position="253"/>
    </location>
</feature>
<keyword evidence="6 17" id="KW-0813">Transport</keyword>
<evidence type="ECO:0000256" key="8">
    <source>
        <dbReference type="ARBA" id="ARBA00022692"/>
    </source>
</evidence>
<dbReference type="GO" id="GO:0048039">
    <property type="term" value="F:ubiquinone binding"/>
    <property type="evidence" value="ECO:0007669"/>
    <property type="project" value="TreeGrafter"/>
</dbReference>
<feature type="transmembrane region" description="Helical" evidence="17">
    <location>
        <begin position="409"/>
        <end position="428"/>
    </location>
</feature>
<evidence type="ECO:0000256" key="10">
    <source>
        <dbReference type="ARBA" id="ARBA00022982"/>
    </source>
</evidence>
<accession>A0A172QHF2</accession>
<dbReference type="PANTHER" id="PTHR43507">
    <property type="entry name" value="NADH-UBIQUINONE OXIDOREDUCTASE CHAIN 4"/>
    <property type="match status" value="1"/>
</dbReference>
<dbReference type="GO" id="GO:0003954">
    <property type="term" value="F:NADH dehydrogenase activity"/>
    <property type="evidence" value="ECO:0007669"/>
    <property type="project" value="TreeGrafter"/>
</dbReference>
<gene>
    <name evidence="21" type="primary">nad4</name>
</gene>
<evidence type="ECO:0000256" key="13">
    <source>
        <dbReference type="ARBA" id="ARBA00023075"/>
    </source>
</evidence>
<keyword evidence="11 17" id="KW-1133">Transmembrane helix</keyword>
<keyword evidence="9" id="KW-1278">Translocase</keyword>
<evidence type="ECO:0000256" key="4">
    <source>
        <dbReference type="ARBA" id="ARBA00012944"/>
    </source>
</evidence>
<dbReference type="GO" id="GO:0031966">
    <property type="term" value="C:mitochondrial membrane"/>
    <property type="evidence" value="ECO:0007669"/>
    <property type="project" value="UniProtKB-SubCell"/>
</dbReference>
<keyword evidence="7 17" id="KW-0679">Respiratory chain</keyword>
<comment type="subcellular location">
    <subcellularLocation>
        <location evidence="2 17">Mitochondrion membrane</location>
        <topology evidence="2 17">Multi-pass membrane protein</topology>
    </subcellularLocation>
</comment>
<dbReference type="InterPro" id="IPR001750">
    <property type="entry name" value="ND/Mrp_TM"/>
</dbReference>
<dbReference type="EMBL" id="KU869713">
    <property type="protein sequence ID" value="AND97113.1"/>
    <property type="molecule type" value="Genomic_DNA"/>
</dbReference>
<sequence>MLKLLITLMAMALLSSAWTECVLGLCAAMSLVLVFSADFSSSKMGYGCEIDLLSSSLILLSIWIGYLSILASTYIKLTHNKKSPFIFLVLVLTMMLCVTFSVSNYMGFYVGFEASLIPVFFVILGWGYQPERAQAGIYMLLYTVSASMPLLVSILLMSPENSYMHKMYGQSSTIISLCMVGAFLVKFPMYSVHLWLPKAHVEAPVAGSMLLAGVLLKLGGYGMVRMAPLCSAWSSFSAYLIPLSMWGSIRLALMCLRTVDIKSLIAYSSVVHMSGCLCSLIILNESGLTGALYLMIGHGLCSSALFYLAQVVYSRTKSRSMFINKGLFNLMPLMGIWWFGLLAMNMAAPPSLNLLAEVWIMISLVSWSNMLLLMLGLMAFFSAAYSVYVYSLSQHGNYLFGTRSFNSGIILEFLVLGLHFIPLNLLILKSSVLICF</sequence>
<evidence type="ECO:0000256" key="17">
    <source>
        <dbReference type="RuleBase" id="RU003297"/>
    </source>
</evidence>
<evidence type="ECO:0000256" key="11">
    <source>
        <dbReference type="ARBA" id="ARBA00022989"/>
    </source>
</evidence>